<gene>
    <name evidence="1" type="ORF">AZ78_0071</name>
</gene>
<accession>A0A125U0A2</accession>
<protein>
    <submittedName>
        <fullName evidence="1">Uncharacterized protein</fullName>
    </submittedName>
</protein>
<evidence type="ECO:0000313" key="1">
    <source>
        <dbReference type="EMBL" id="KWS02527.1"/>
    </source>
</evidence>
<proteinExistence type="predicted"/>
<name>A0A125U0A2_9GAMM</name>
<organism evidence="1 2">
    <name type="scientific">Lysobacter capsici AZ78</name>
    <dbReference type="NCBI Taxonomy" id="1444315"/>
    <lineage>
        <taxon>Bacteria</taxon>
        <taxon>Pseudomonadati</taxon>
        <taxon>Pseudomonadota</taxon>
        <taxon>Gammaproteobacteria</taxon>
        <taxon>Lysobacterales</taxon>
        <taxon>Lysobacteraceae</taxon>
        <taxon>Lysobacter</taxon>
    </lineage>
</organism>
<dbReference type="Proteomes" id="UP000023435">
    <property type="component" value="Unassembled WGS sequence"/>
</dbReference>
<evidence type="ECO:0000313" key="2">
    <source>
        <dbReference type="Proteomes" id="UP000023435"/>
    </source>
</evidence>
<comment type="caution">
    <text evidence="1">The sequence shown here is derived from an EMBL/GenBank/DDBJ whole genome shotgun (WGS) entry which is preliminary data.</text>
</comment>
<sequence length="87" mass="10033">MVVQFLAGNTSRDLRYPLEGELLRLFGEDHDTPASRMLDRLAQYTPGNLPYLYRDEEMVEHFQRFLGWLDRHIAEQAAVIGPAVAED</sequence>
<reference evidence="1 2" key="1">
    <citation type="journal article" date="2014" name="Genome Announc.">
        <title>Draft Genome Sequence of Lysobacter capsici AZ78, a Bacterium Antagonistic to Plant-Pathogenic Oomycetes.</title>
        <authorList>
            <person name="Puopolo G."/>
            <person name="Sonego P."/>
            <person name="Engelen K."/>
            <person name="Pertot I."/>
        </authorList>
    </citation>
    <scope>NUCLEOTIDE SEQUENCE [LARGE SCALE GENOMIC DNA]</scope>
    <source>
        <strain evidence="1 2">AZ78</strain>
    </source>
</reference>
<dbReference type="AlphaFoldDB" id="A0A125U0A2"/>
<keyword evidence="2" id="KW-1185">Reference proteome</keyword>
<dbReference type="EMBL" id="JAJA02000001">
    <property type="protein sequence ID" value="KWS02527.1"/>
    <property type="molecule type" value="Genomic_DNA"/>
</dbReference>